<name>A0A8R1V4X8_PRIPA</name>
<accession>A0A8R1V4X8</accession>
<feature type="region of interest" description="Disordered" evidence="1">
    <location>
        <begin position="115"/>
        <end position="219"/>
    </location>
</feature>
<gene>
    <name evidence="2" type="primary">WBGene00304567</name>
</gene>
<organism evidence="2 3">
    <name type="scientific">Pristionchus pacificus</name>
    <name type="common">Parasitic nematode worm</name>
    <dbReference type="NCBI Taxonomy" id="54126"/>
    <lineage>
        <taxon>Eukaryota</taxon>
        <taxon>Metazoa</taxon>
        <taxon>Ecdysozoa</taxon>
        <taxon>Nematoda</taxon>
        <taxon>Chromadorea</taxon>
        <taxon>Rhabditida</taxon>
        <taxon>Rhabditina</taxon>
        <taxon>Diplogasteromorpha</taxon>
        <taxon>Diplogasteroidea</taxon>
        <taxon>Neodiplogasteridae</taxon>
        <taxon>Pristionchus</taxon>
    </lineage>
</organism>
<dbReference type="Proteomes" id="UP000005239">
    <property type="component" value="Unassembled WGS sequence"/>
</dbReference>
<evidence type="ECO:0000313" key="3">
    <source>
        <dbReference type="Proteomes" id="UP000005239"/>
    </source>
</evidence>
<dbReference type="AlphaFoldDB" id="A0A8R1V4X8"/>
<dbReference type="Pfam" id="PF05477">
    <property type="entry name" value="SURF2"/>
    <property type="match status" value="1"/>
</dbReference>
<reference evidence="3" key="1">
    <citation type="journal article" date="2008" name="Nat. Genet.">
        <title>The Pristionchus pacificus genome provides a unique perspective on nematode lifestyle and parasitism.</title>
        <authorList>
            <person name="Dieterich C."/>
            <person name="Clifton S.W."/>
            <person name="Schuster L.N."/>
            <person name="Chinwalla A."/>
            <person name="Delehaunty K."/>
            <person name="Dinkelacker I."/>
            <person name="Fulton L."/>
            <person name="Fulton R."/>
            <person name="Godfrey J."/>
            <person name="Minx P."/>
            <person name="Mitreva M."/>
            <person name="Roeseler W."/>
            <person name="Tian H."/>
            <person name="Witte H."/>
            <person name="Yang S.P."/>
            <person name="Wilson R.K."/>
            <person name="Sommer R.J."/>
        </authorList>
    </citation>
    <scope>NUCLEOTIDE SEQUENCE [LARGE SCALE GENOMIC DNA]</scope>
    <source>
        <strain evidence="3">PS312</strain>
    </source>
</reference>
<dbReference type="PANTHER" id="PTHR34348">
    <property type="entry name" value="SURFEIT LOCUS PROTEIN 2"/>
    <property type="match status" value="1"/>
</dbReference>
<dbReference type="OrthoDB" id="127285at2759"/>
<proteinExistence type="predicted"/>
<evidence type="ECO:0000313" key="2">
    <source>
        <dbReference type="EnsemblMetazoa" id="PPA46788.1"/>
    </source>
</evidence>
<evidence type="ECO:0000256" key="1">
    <source>
        <dbReference type="SAM" id="MobiDB-lite"/>
    </source>
</evidence>
<dbReference type="PANTHER" id="PTHR34348:SF1">
    <property type="entry name" value="SURFEIT LOCUS PROTEIN 2"/>
    <property type="match status" value="1"/>
</dbReference>
<keyword evidence="3" id="KW-1185">Reference proteome</keyword>
<dbReference type="InterPro" id="IPR008833">
    <property type="entry name" value="Surf2"/>
</dbReference>
<protein>
    <submittedName>
        <fullName evidence="2">Uncharacterized protein</fullName>
    </submittedName>
</protein>
<reference evidence="2" key="2">
    <citation type="submission" date="2022-06" db="UniProtKB">
        <authorList>
            <consortium name="EnsemblMetazoa"/>
        </authorList>
    </citation>
    <scope>IDENTIFICATION</scope>
    <source>
        <strain evidence="2">PS312</strain>
    </source>
</reference>
<dbReference type="EnsemblMetazoa" id="PPA46788.1">
    <property type="protein sequence ID" value="PPA46788.1"/>
    <property type="gene ID" value="WBGene00304567"/>
</dbReference>
<sequence length="219" mass="24798">GCLRMTKALDEILAKYPVFEPVPGFTKVRCTLTGHELPKRVEDLRKYCDTKKFITAFEVYTIRKENPDVFEDLDEKSIVGCKITKTVLAADPADMRRHIEGKKFKKKLEWRKKREAQGLEVSSDEEEDDEEEEEAMEQGEKGEEVEDTDDDADFEEEDDDEEGEYPGLGKKGDASVGGAESYDFSVMDTELEEAKGGKKKRKSAKNGGEPAKKKAKKNK</sequence>
<feature type="compositionally biased region" description="Acidic residues" evidence="1">
    <location>
        <begin position="122"/>
        <end position="164"/>
    </location>
</feature>